<dbReference type="InParanoid" id="A0A2P6MWN4"/>
<sequence length="163" mass="18601">MRPPYEPRAYIFLGRELAVGNIKSSTMIDEIMEQQSGATVEHTTLDAAEATEIGRCVVKWKLRPEERTLPEPGKRPHNSEDDCLAIVELVEIIGKAKWSYVVTRLHQMHRCTHLADDQSGGQKINKKYTDLREKYKNTYEIPPFKPTARQKISNVEESCSSSL</sequence>
<protein>
    <recommendedName>
        <fullName evidence="3">Myb-like domain-containing protein</fullName>
    </recommendedName>
</protein>
<gene>
    <name evidence="1" type="ORF">PROFUN_12898</name>
</gene>
<accession>A0A2P6MWN4</accession>
<dbReference type="AlphaFoldDB" id="A0A2P6MWN4"/>
<organism evidence="1 2">
    <name type="scientific">Planoprotostelium fungivorum</name>
    <dbReference type="NCBI Taxonomy" id="1890364"/>
    <lineage>
        <taxon>Eukaryota</taxon>
        <taxon>Amoebozoa</taxon>
        <taxon>Evosea</taxon>
        <taxon>Variosea</taxon>
        <taxon>Cavosteliida</taxon>
        <taxon>Cavosteliaceae</taxon>
        <taxon>Planoprotostelium</taxon>
    </lineage>
</organism>
<evidence type="ECO:0008006" key="3">
    <source>
        <dbReference type="Google" id="ProtNLM"/>
    </source>
</evidence>
<comment type="caution">
    <text evidence="1">The sequence shown here is derived from an EMBL/GenBank/DDBJ whole genome shotgun (WGS) entry which is preliminary data.</text>
</comment>
<evidence type="ECO:0000313" key="2">
    <source>
        <dbReference type="Proteomes" id="UP000241769"/>
    </source>
</evidence>
<name>A0A2P6MWN4_9EUKA</name>
<keyword evidence="2" id="KW-1185">Reference proteome</keyword>
<dbReference type="Proteomes" id="UP000241769">
    <property type="component" value="Unassembled WGS sequence"/>
</dbReference>
<proteinExistence type="predicted"/>
<dbReference type="EMBL" id="MDYQ01000352">
    <property type="protein sequence ID" value="PRP76093.1"/>
    <property type="molecule type" value="Genomic_DNA"/>
</dbReference>
<reference evidence="1 2" key="1">
    <citation type="journal article" date="2018" name="Genome Biol. Evol.">
        <title>Multiple Roots of Fruiting Body Formation in Amoebozoa.</title>
        <authorList>
            <person name="Hillmann F."/>
            <person name="Forbes G."/>
            <person name="Novohradska S."/>
            <person name="Ferling I."/>
            <person name="Riege K."/>
            <person name="Groth M."/>
            <person name="Westermann M."/>
            <person name="Marz M."/>
            <person name="Spaller T."/>
            <person name="Winckler T."/>
            <person name="Schaap P."/>
            <person name="Glockner G."/>
        </authorList>
    </citation>
    <scope>NUCLEOTIDE SEQUENCE [LARGE SCALE GENOMIC DNA]</scope>
    <source>
        <strain evidence="1 2">Jena</strain>
    </source>
</reference>
<evidence type="ECO:0000313" key="1">
    <source>
        <dbReference type="EMBL" id="PRP76093.1"/>
    </source>
</evidence>